<feature type="transmembrane region" description="Helical" evidence="1">
    <location>
        <begin position="105"/>
        <end position="124"/>
    </location>
</feature>
<dbReference type="RefSeq" id="WP_171200329.1">
    <property type="nucleotide sequence ID" value="NZ_JABEND010000007.1"/>
</dbReference>
<accession>A0A849ADV3</accession>
<dbReference type="EMBL" id="JABEND010000007">
    <property type="protein sequence ID" value="NNG36640.1"/>
    <property type="molecule type" value="Genomic_DNA"/>
</dbReference>
<keyword evidence="3" id="KW-1185">Reference proteome</keyword>
<evidence type="ECO:0000313" key="3">
    <source>
        <dbReference type="Proteomes" id="UP000562984"/>
    </source>
</evidence>
<dbReference type="AlphaFoldDB" id="A0A849ADV3"/>
<organism evidence="2 3">
    <name type="scientific">Nakamurella aerolata</name>
    <dbReference type="NCBI Taxonomy" id="1656892"/>
    <lineage>
        <taxon>Bacteria</taxon>
        <taxon>Bacillati</taxon>
        <taxon>Actinomycetota</taxon>
        <taxon>Actinomycetes</taxon>
        <taxon>Nakamurellales</taxon>
        <taxon>Nakamurellaceae</taxon>
        <taxon>Nakamurella</taxon>
    </lineage>
</organism>
<keyword evidence="1" id="KW-1133">Transmembrane helix</keyword>
<feature type="transmembrane region" description="Helical" evidence="1">
    <location>
        <begin position="52"/>
        <end position="74"/>
    </location>
</feature>
<feature type="transmembrane region" description="Helical" evidence="1">
    <location>
        <begin position="20"/>
        <end position="40"/>
    </location>
</feature>
<evidence type="ECO:0000256" key="1">
    <source>
        <dbReference type="SAM" id="Phobius"/>
    </source>
</evidence>
<reference evidence="2 3" key="1">
    <citation type="submission" date="2020-05" db="EMBL/GenBank/DDBJ databases">
        <title>Nakamurella sp. DB0629 isolated from air conditioner.</title>
        <authorList>
            <person name="Kim D.H."/>
            <person name="Kim D.-U."/>
        </authorList>
    </citation>
    <scope>NUCLEOTIDE SEQUENCE [LARGE SCALE GENOMIC DNA]</scope>
    <source>
        <strain evidence="2 3">DB0629</strain>
    </source>
</reference>
<feature type="transmembrane region" description="Helical" evidence="1">
    <location>
        <begin position="81"/>
        <end position="99"/>
    </location>
</feature>
<evidence type="ECO:0008006" key="4">
    <source>
        <dbReference type="Google" id="ProtNLM"/>
    </source>
</evidence>
<gene>
    <name evidence="2" type="ORF">HKD39_13160</name>
</gene>
<protein>
    <recommendedName>
        <fullName evidence="4">Integral membrane protein</fullName>
    </recommendedName>
</protein>
<dbReference type="Proteomes" id="UP000562984">
    <property type="component" value="Unassembled WGS sequence"/>
</dbReference>
<evidence type="ECO:0000313" key="2">
    <source>
        <dbReference type="EMBL" id="NNG36640.1"/>
    </source>
</evidence>
<keyword evidence="1" id="KW-0472">Membrane</keyword>
<sequence>MSPADPPPISIPPPAPVKAAGVLVLAEALGLLVFVVATAVSGIKNDARTGELIAQLCYFTAIMLFIAAVGNALLRGRRWGRTAAIVVQIIVGAIGIWLITGSGQWPWGIGLIAVALATGTLLLTRPATEWIGKFPALFGPDES</sequence>
<name>A0A849ADV3_9ACTN</name>
<comment type="caution">
    <text evidence="2">The sequence shown here is derived from an EMBL/GenBank/DDBJ whole genome shotgun (WGS) entry which is preliminary data.</text>
</comment>
<proteinExistence type="predicted"/>
<keyword evidence="1" id="KW-0812">Transmembrane</keyword>